<sequence>MFDNTPLDLEEIIDQCRALAYALVELDQSQAKEVLTFVLSERLDCLHRTFHQPVAEGEHD</sequence>
<proteinExistence type="predicted"/>
<gene>
    <name evidence="1" type="ORF">D5071_03685</name>
</gene>
<evidence type="ECO:0008006" key="3">
    <source>
        <dbReference type="Google" id="ProtNLM"/>
    </source>
</evidence>
<dbReference type="RefSeq" id="WP_119873089.1">
    <property type="nucleotide sequence ID" value="NZ_QZDH01000008.1"/>
</dbReference>
<evidence type="ECO:0000313" key="2">
    <source>
        <dbReference type="Proteomes" id="UP000283655"/>
    </source>
</evidence>
<reference evidence="1 2" key="1">
    <citation type="submission" date="2018-09" db="EMBL/GenBank/DDBJ databases">
        <title>Phylogenetic diversity of Pectobacterium and Dickeya strains causing blackleg disease of potato in Morocco.</title>
        <authorList>
            <person name="Oulghazi S."/>
            <person name="Moumni M."/>
            <person name="Faure D."/>
        </authorList>
    </citation>
    <scope>NUCLEOTIDE SEQUENCE [LARGE SCALE GENOMIC DNA]</scope>
    <source>
        <strain evidence="1 2">S1.15.11.2D</strain>
    </source>
</reference>
<dbReference type="EMBL" id="QZDH01000008">
    <property type="protein sequence ID" value="RJL54058.1"/>
    <property type="molecule type" value="Genomic_DNA"/>
</dbReference>
<organism evidence="1 2">
    <name type="scientific">Pectobacterium carotovorum</name>
    <name type="common">Erwinia carotovora</name>
    <dbReference type="NCBI Taxonomy" id="554"/>
    <lineage>
        <taxon>Bacteria</taxon>
        <taxon>Pseudomonadati</taxon>
        <taxon>Pseudomonadota</taxon>
        <taxon>Gammaproteobacteria</taxon>
        <taxon>Enterobacterales</taxon>
        <taxon>Pectobacteriaceae</taxon>
        <taxon>Pectobacterium</taxon>
    </lineage>
</organism>
<accession>A0A419AZY8</accession>
<protein>
    <recommendedName>
        <fullName evidence="3">Prophage protein</fullName>
    </recommendedName>
</protein>
<evidence type="ECO:0000313" key="1">
    <source>
        <dbReference type="EMBL" id="RJL54058.1"/>
    </source>
</evidence>
<dbReference type="Proteomes" id="UP000283655">
    <property type="component" value="Unassembled WGS sequence"/>
</dbReference>
<comment type="caution">
    <text evidence="1">The sequence shown here is derived from an EMBL/GenBank/DDBJ whole genome shotgun (WGS) entry which is preliminary data.</text>
</comment>
<dbReference type="AlphaFoldDB" id="A0A419AZY8"/>
<name>A0A419AZY8_PECCA</name>